<feature type="domain" description="Response regulatory" evidence="13">
    <location>
        <begin position="608"/>
        <end position="728"/>
    </location>
</feature>
<evidence type="ECO:0000259" key="12">
    <source>
        <dbReference type="PROSITE" id="PS50109"/>
    </source>
</evidence>
<comment type="similarity">
    <text evidence="2">In the N-terminal section; belongs to the phytochrome family.</text>
</comment>
<dbReference type="Pfam" id="PF02518">
    <property type="entry name" value="HATPase_c"/>
    <property type="match status" value="1"/>
</dbReference>
<dbReference type="Gene3D" id="3.30.565.10">
    <property type="entry name" value="Histidine kinase-like ATPase, C-terminal domain"/>
    <property type="match status" value="1"/>
</dbReference>
<dbReference type="Pfam" id="PF00512">
    <property type="entry name" value="HisKA"/>
    <property type="match status" value="1"/>
</dbReference>
<evidence type="ECO:0000313" key="16">
    <source>
        <dbReference type="EMBL" id="KKI51864.1"/>
    </source>
</evidence>
<dbReference type="Pfam" id="PF13426">
    <property type="entry name" value="PAS_9"/>
    <property type="match status" value="1"/>
</dbReference>
<feature type="transmembrane region" description="Helical" evidence="11">
    <location>
        <begin position="21"/>
        <end position="42"/>
    </location>
</feature>
<dbReference type="SMART" id="SM00448">
    <property type="entry name" value="REC"/>
    <property type="match status" value="2"/>
</dbReference>
<dbReference type="PROSITE" id="PS50112">
    <property type="entry name" value="PAS"/>
    <property type="match status" value="1"/>
</dbReference>
<dbReference type="RefSeq" id="WP_046442504.1">
    <property type="nucleotide sequence ID" value="NZ_LAYJ01000053.1"/>
</dbReference>
<dbReference type="PANTHER" id="PTHR45339:SF1">
    <property type="entry name" value="HYBRID SIGNAL TRANSDUCTION HISTIDINE KINASE J"/>
    <property type="match status" value="1"/>
</dbReference>
<dbReference type="InterPro" id="IPR005467">
    <property type="entry name" value="His_kinase_dom"/>
</dbReference>
<gene>
    <name evidence="16" type="ORF">CHK_0547</name>
</gene>
<evidence type="ECO:0000256" key="3">
    <source>
        <dbReference type="ARBA" id="ARBA00012438"/>
    </source>
</evidence>
<organism evidence="16 17">
    <name type="scientific">Christensenella hongkongensis</name>
    <dbReference type="NCBI Taxonomy" id="270498"/>
    <lineage>
        <taxon>Bacteria</taxon>
        <taxon>Bacillati</taxon>
        <taxon>Bacillota</taxon>
        <taxon>Clostridia</taxon>
        <taxon>Christensenellales</taxon>
        <taxon>Christensenellaceae</taxon>
        <taxon>Christensenella</taxon>
    </lineage>
</organism>
<feature type="domain" description="PAS" evidence="14">
    <location>
        <begin position="224"/>
        <end position="298"/>
    </location>
</feature>
<evidence type="ECO:0000256" key="11">
    <source>
        <dbReference type="SAM" id="Phobius"/>
    </source>
</evidence>
<dbReference type="EC" id="2.7.13.3" evidence="3"/>
<evidence type="ECO:0000256" key="4">
    <source>
        <dbReference type="ARBA" id="ARBA00018672"/>
    </source>
</evidence>
<dbReference type="InterPro" id="IPR004358">
    <property type="entry name" value="Sig_transdc_His_kin-like_C"/>
</dbReference>
<keyword evidence="7" id="KW-0902">Two-component regulatory system</keyword>
<comment type="caution">
    <text evidence="16">The sequence shown here is derived from an EMBL/GenBank/DDBJ whole genome shotgun (WGS) entry which is preliminary data.</text>
</comment>
<evidence type="ECO:0000256" key="9">
    <source>
        <dbReference type="ARBA" id="ARBA00074306"/>
    </source>
</evidence>
<reference evidence="16 17" key="1">
    <citation type="submission" date="2015-04" db="EMBL/GenBank/DDBJ databases">
        <title>Draft genome sequence of bacteremic isolate Catabacter hongkongensis type strain HKU16T.</title>
        <authorList>
            <person name="Lau S.K."/>
            <person name="Teng J.L."/>
            <person name="Huang Y."/>
            <person name="Curreem S.O."/>
            <person name="Tsui S.K."/>
            <person name="Woo P.C."/>
        </authorList>
    </citation>
    <scope>NUCLEOTIDE SEQUENCE [LARGE SCALE GENOMIC DNA]</scope>
    <source>
        <strain evidence="16 17">HKU16</strain>
    </source>
</reference>
<feature type="domain" description="Response regulatory" evidence="13">
    <location>
        <begin position="751"/>
        <end position="872"/>
    </location>
</feature>
<dbReference type="InterPro" id="IPR000700">
    <property type="entry name" value="PAS-assoc_C"/>
</dbReference>
<dbReference type="PROSITE" id="PS50113">
    <property type="entry name" value="PAC"/>
    <property type="match status" value="1"/>
</dbReference>
<dbReference type="Gene3D" id="3.30.450.20">
    <property type="entry name" value="PAS domain"/>
    <property type="match status" value="1"/>
</dbReference>
<dbReference type="InterPro" id="IPR011006">
    <property type="entry name" value="CheY-like_superfamily"/>
</dbReference>
<evidence type="ECO:0000256" key="10">
    <source>
        <dbReference type="PROSITE-ProRule" id="PRU00169"/>
    </source>
</evidence>
<dbReference type="SMART" id="SM00388">
    <property type="entry name" value="HisKA"/>
    <property type="match status" value="1"/>
</dbReference>
<feature type="modified residue" description="4-aspartylphosphate" evidence="10">
    <location>
        <position position="662"/>
    </location>
</feature>
<evidence type="ECO:0000259" key="13">
    <source>
        <dbReference type="PROSITE" id="PS50110"/>
    </source>
</evidence>
<evidence type="ECO:0000256" key="5">
    <source>
        <dbReference type="ARBA" id="ARBA00022553"/>
    </source>
</evidence>
<dbReference type="SMART" id="SM00387">
    <property type="entry name" value="HATPase_c"/>
    <property type="match status" value="1"/>
</dbReference>
<keyword evidence="11" id="KW-1133">Transmembrane helix</keyword>
<sequence>MKKKTTKPKGRFQDRIGKTGSFLVCVFAVIFMLISITGVGSLDKSIDMILKHPFTVTMEVNNATNTVSEMRMRMEQLINYSMPADFEIAQRAISGLEPALEKSLDSIETNYLGTDGAAQRLKDTGAQIIDAQEALLANPENVNNNSRIERDMAENVSVLYDSFMEESDGIVSYEQKVINDFNNESSSLTRNNTVLVVLLTAVIILVSVYFRYAVGKKNQEIYYRENLFSQLSDKIDDVIFIVDMEKGKSEFISPNSARILGIDQAAFVENENILYSYMDEDSVMRIREAFLNGEMGNNAELEIKLNHPKDGSERWMMMRAYPIMADGILQRYIVSITDVTESRRTRQILTDSLVASRRINEAEKAFLSRMSHEIRTPMNTIIGMTTIAANALDNKEKVADCLYKIAYSSRHLLGIINDVLDMSAIESGKLVMKNDPFDFGEMIEEIASLYHTQCESQGKSFDLKLVGVAEEKLIGDERKLNQILLNLLSNAVKFTPDGGHVLLSIRQRPVREGKVHMTFTVKDAGIGMDEAFLNRVFEPFEQGENIAGKYGGSGLGLAITKNMIGLMGGDISVQSKQGEGTTFSVEISLQVDDTGEKKEERNDLRDLHVLVVDDDEDTCEHVAILLERMGIRTQWVLSGAAAAEQVEAAQHGKDAFDICLIDWKMPGMDGIETTRKIREITGKDSPVIIISAYDWQSIEKDARAAGANAFISKPMLQSSIYNVLLFVIGKRDFCHEKKDKDGETFDFSNKRILLVEDNEMNMEIVTELLAPTGIAIETAINGREAVEQFNSSPQGHYDAILMDVQMPVMDGYQATREIRAEERADAAEIPIIAMTANAFSEDVAASLATGMNDHIAKPIDIVAMNRTLFKFFSRKKK</sequence>
<dbReference type="PROSITE" id="PS50110">
    <property type="entry name" value="RESPONSE_REGULATORY"/>
    <property type="match status" value="2"/>
</dbReference>
<keyword evidence="11" id="KW-0472">Membrane</keyword>
<dbReference type="FunFam" id="3.30.565.10:FF:000010">
    <property type="entry name" value="Sensor histidine kinase RcsC"/>
    <property type="match status" value="1"/>
</dbReference>
<comment type="catalytic activity">
    <reaction evidence="1">
        <text>ATP + protein L-histidine = ADP + protein N-phospho-L-histidine.</text>
        <dbReference type="EC" id="2.7.13.3"/>
    </reaction>
</comment>
<dbReference type="Gene3D" id="1.10.287.130">
    <property type="match status" value="1"/>
</dbReference>
<dbReference type="SUPFAM" id="SSF47384">
    <property type="entry name" value="Homodimeric domain of signal transducing histidine kinase"/>
    <property type="match status" value="1"/>
</dbReference>
<evidence type="ECO:0000259" key="15">
    <source>
        <dbReference type="PROSITE" id="PS50113"/>
    </source>
</evidence>
<dbReference type="InterPro" id="IPR003594">
    <property type="entry name" value="HATPase_dom"/>
</dbReference>
<evidence type="ECO:0000256" key="1">
    <source>
        <dbReference type="ARBA" id="ARBA00000085"/>
    </source>
</evidence>
<dbReference type="InterPro" id="IPR001789">
    <property type="entry name" value="Sig_transdc_resp-reg_receiver"/>
</dbReference>
<keyword evidence="11" id="KW-0812">Transmembrane</keyword>
<dbReference type="CDD" id="cd17546">
    <property type="entry name" value="REC_hyHK_CKI1_RcsC-like"/>
    <property type="match status" value="2"/>
</dbReference>
<dbReference type="EMBL" id="LAYJ01000053">
    <property type="protein sequence ID" value="KKI51864.1"/>
    <property type="molecule type" value="Genomic_DNA"/>
</dbReference>
<dbReference type="InterPro" id="IPR036890">
    <property type="entry name" value="HATPase_C_sf"/>
</dbReference>
<dbReference type="CDD" id="cd00082">
    <property type="entry name" value="HisKA"/>
    <property type="match status" value="1"/>
</dbReference>
<evidence type="ECO:0000256" key="2">
    <source>
        <dbReference type="ARBA" id="ARBA00006402"/>
    </source>
</evidence>
<feature type="domain" description="Histidine kinase" evidence="12">
    <location>
        <begin position="369"/>
        <end position="591"/>
    </location>
</feature>
<dbReference type="SUPFAM" id="SSF52172">
    <property type="entry name" value="CheY-like"/>
    <property type="match status" value="2"/>
</dbReference>
<keyword evidence="5 10" id="KW-0597">Phosphoprotein</keyword>
<evidence type="ECO:0000259" key="14">
    <source>
        <dbReference type="PROSITE" id="PS50112"/>
    </source>
</evidence>
<dbReference type="SUPFAM" id="SSF55874">
    <property type="entry name" value="ATPase domain of HSP90 chaperone/DNA topoisomerase II/histidine kinase"/>
    <property type="match status" value="1"/>
</dbReference>
<protein>
    <recommendedName>
        <fullName evidence="9">Circadian input-output histidine kinase CikA</fullName>
        <ecNumber evidence="3">2.7.13.3</ecNumber>
    </recommendedName>
    <alternativeName>
        <fullName evidence="4">Stage 0 sporulation protein A homolog</fullName>
    </alternativeName>
</protein>
<evidence type="ECO:0000256" key="8">
    <source>
        <dbReference type="ARBA" id="ARBA00024867"/>
    </source>
</evidence>
<accession>A0A0M2NH35</accession>
<keyword evidence="6 16" id="KW-0808">Transferase</keyword>
<proteinExistence type="inferred from homology"/>
<dbReference type="PANTHER" id="PTHR45339">
    <property type="entry name" value="HYBRID SIGNAL TRANSDUCTION HISTIDINE KINASE J"/>
    <property type="match status" value="1"/>
</dbReference>
<dbReference type="PRINTS" id="PR00344">
    <property type="entry name" value="BCTRLSENSOR"/>
</dbReference>
<dbReference type="OrthoDB" id="9790669at2"/>
<dbReference type="InterPro" id="IPR003661">
    <property type="entry name" value="HisK_dim/P_dom"/>
</dbReference>
<name>A0A0M2NH35_9FIRM</name>
<dbReference type="Proteomes" id="UP000034076">
    <property type="component" value="Unassembled WGS sequence"/>
</dbReference>
<feature type="modified residue" description="4-aspartylphosphate" evidence="10">
    <location>
        <position position="803"/>
    </location>
</feature>
<evidence type="ECO:0000313" key="17">
    <source>
        <dbReference type="Proteomes" id="UP000034076"/>
    </source>
</evidence>
<dbReference type="CDD" id="cd00130">
    <property type="entry name" value="PAS"/>
    <property type="match status" value="1"/>
</dbReference>
<evidence type="ECO:0000256" key="6">
    <source>
        <dbReference type="ARBA" id="ARBA00022777"/>
    </source>
</evidence>
<feature type="domain" description="PAC" evidence="15">
    <location>
        <begin position="299"/>
        <end position="351"/>
    </location>
</feature>
<comment type="function">
    <text evidence="8">May play the central regulatory role in sporulation. It may be an element of the effector pathway responsible for the activation of sporulation genes in response to nutritional stress. Spo0A may act in concert with spo0H (a sigma factor) to control the expression of some genes that are critical to the sporulation process.</text>
</comment>
<feature type="transmembrane region" description="Helical" evidence="11">
    <location>
        <begin position="194"/>
        <end position="214"/>
    </location>
</feature>
<dbReference type="InterPro" id="IPR036097">
    <property type="entry name" value="HisK_dim/P_sf"/>
</dbReference>
<keyword evidence="17" id="KW-1185">Reference proteome</keyword>
<dbReference type="PATRIC" id="fig|270498.16.peg.210"/>
<dbReference type="NCBIfam" id="TIGR00229">
    <property type="entry name" value="sensory_box"/>
    <property type="match status" value="1"/>
</dbReference>
<dbReference type="SUPFAM" id="SSF55785">
    <property type="entry name" value="PYP-like sensor domain (PAS domain)"/>
    <property type="match status" value="1"/>
</dbReference>
<dbReference type="Pfam" id="PF00072">
    <property type="entry name" value="Response_reg"/>
    <property type="match status" value="2"/>
</dbReference>
<dbReference type="AlphaFoldDB" id="A0A0M2NH35"/>
<dbReference type="CDD" id="cd16922">
    <property type="entry name" value="HATPase_EvgS-ArcB-TorS-like"/>
    <property type="match status" value="1"/>
</dbReference>
<dbReference type="PROSITE" id="PS50109">
    <property type="entry name" value="HIS_KIN"/>
    <property type="match status" value="1"/>
</dbReference>
<dbReference type="Gene3D" id="3.40.50.2300">
    <property type="match status" value="2"/>
</dbReference>
<evidence type="ECO:0000256" key="7">
    <source>
        <dbReference type="ARBA" id="ARBA00023012"/>
    </source>
</evidence>
<dbReference type="InterPro" id="IPR000014">
    <property type="entry name" value="PAS"/>
</dbReference>
<dbReference type="STRING" id="270498.CHK_0547"/>
<keyword evidence="6 16" id="KW-0418">Kinase</keyword>
<dbReference type="GO" id="GO:0000155">
    <property type="term" value="F:phosphorelay sensor kinase activity"/>
    <property type="evidence" value="ECO:0007669"/>
    <property type="project" value="InterPro"/>
</dbReference>
<dbReference type="InterPro" id="IPR035965">
    <property type="entry name" value="PAS-like_dom_sf"/>
</dbReference>